<evidence type="ECO:0000313" key="5">
    <source>
        <dbReference type="Proteomes" id="UP000199668"/>
    </source>
</evidence>
<evidence type="ECO:0000256" key="1">
    <source>
        <dbReference type="ARBA" id="ARBA00006484"/>
    </source>
</evidence>
<dbReference type="GO" id="GO:0008206">
    <property type="term" value="P:bile acid metabolic process"/>
    <property type="evidence" value="ECO:0007669"/>
    <property type="project" value="UniProtKB-ARBA"/>
</dbReference>
<dbReference type="InterPro" id="IPR020904">
    <property type="entry name" value="Sc_DH/Rdtase_CS"/>
</dbReference>
<dbReference type="Gene3D" id="3.40.50.720">
    <property type="entry name" value="NAD(P)-binding Rossmann-like Domain"/>
    <property type="match status" value="1"/>
</dbReference>
<evidence type="ECO:0008006" key="6">
    <source>
        <dbReference type="Google" id="ProtNLM"/>
    </source>
</evidence>
<proteinExistence type="inferred from homology"/>
<evidence type="ECO:0000313" key="4">
    <source>
        <dbReference type="EMBL" id="SFL49293.1"/>
    </source>
</evidence>
<dbReference type="GO" id="GO:0016614">
    <property type="term" value="F:oxidoreductase activity, acting on CH-OH group of donors"/>
    <property type="evidence" value="ECO:0007669"/>
    <property type="project" value="UniProtKB-ARBA"/>
</dbReference>
<protein>
    <recommendedName>
        <fullName evidence="6">NAD(P)-dependent dehydrogenase, short-chain alcohol dehydrogenase family</fullName>
    </recommendedName>
</protein>
<organism evidence="4 5">
    <name type="scientific">Salibacterium qingdaonense</name>
    <dbReference type="NCBI Taxonomy" id="266892"/>
    <lineage>
        <taxon>Bacteria</taxon>
        <taxon>Bacillati</taxon>
        <taxon>Bacillota</taxon>
        <taxon>Bacilli</taxon>
        <taxon>Bacillales</taxon>
        <taxon>Bacillaceae</taxon>
    </lineage>
</organism>
<dbReference type="STRING" id="266892.SAMN04488054_101218"/>
<dbReference type="NCBIfam" id="NF005214">
    <property type="entry name" value="PRK06701.1"/>
    <property type="match status" value="1"/>
</dbReference>
<feature type="region of interest" description="Disordered" evidence="3">
    <location>
        <begin position="1"/>
        <end position="44"/>
    </location>
</feature>
<dbReference type="SUPFAM" id="SSF51735">
    <property type="entry name" value="NAD(P)-binding Rossmann-fold domains"/>
    <property type="match status" value="1"/>
</dbReference>
<dbReference type="OrthoDB" id="9803333at2"/>
<keyword evidence="5" id="KW-1185">Reference proteome</keyword>
<reference evidence="4 5" key="1">
    <citation type="submission" date="2016-10" db="EMBL/GenBank/DDBJ databases">
        <authorList>
            <person name="de Groot N.N."/>
        </authorList>
    </citation>
    <scope>NUCLEOTIDE SEQUENCE [LARGE SCALE GENOMIC DNA]</scope>
    <source>
        <strain evidence="4 5">CGMCC 1.6134</strain>
    </source>
</reference>
<feature type="compositionally biased region" description="Polar residues" evidence="3">
    <location>
        <begin position="1"/>
        <end position="28"/>
    </location>
</feature>
<dbReference type="PANTHER" id="PTHR48107:SF16">
    <property type="entry name" value="NADPH-DEPENDENT ALDEHYDE REDUCTASE 1, CHLOROPLASTIC"/>
    <property type="match status" value="1"/>
</dbReference>
<gene>
    <name evidence="4" type="ORF">SAMN04488054_101218</name>
</gene>
<dbReference type="PRINTS" id="PR00080">
    <property type="entry name" value="SDRFAMILY"/>
</dbReference>
<dbReference type="PANTHER" id="PTHR48107">
    <property type="entry name" value="NADPH-DEPENDENT ALDEHYDE REDUCTASE-LIKE PROTEIN, CHLOROPLASTIC-RELATED"/>
    <property type="match status" value="1"/>
</dbReference>
<accession>A0A1I4I5J4</accession>
<dbReference type="AlphaFoldDB" id="A0A1I4I5J4"/>
<evidence type="ECO:0000256" key="2">
    <source>
        <dbReference type="ARBA" id="ARBA00023002"/>
    </source>
</evidence>
<evidence type="ECO:0000256" key="3">
    <source>
        <dbReference type="SAM" id="MobiDB-lite"/>
    </source>
</evidence>
<dbReference type="InterPro" id="IPR036291">
    <property type="entry name" value="NAD(P)-bd_dom_sf"/>
</dbReference>
<keyword evidence="2" id="KW-0560">Oxidoreductase</keyword>
<dbReference type="Pfam" id="PF13561">
    <property type="entry name" value="adh_short_C2"/>
    <property type="match status" value="1"/>
</dbReference>
<dbReference type="RefSeq" id="WP_090925186.1">
    <property type="nucleotide sequence ID" value="NZ_FOTY01000001.1"/>
</dbReference>
<sequence length="289" mass="31204">MTNLRYQQINGQPAQTQPSQPGIESQMNPLPIQPKEYTGSGKLSGRTALITGGDSGIGRAVAMVYAKEGANVSIVYYNEHGDAKETKQLVEAEGVQCLLIAGDIKDEAFCKDIIQQTVDTFGTLDIVVNNAAVQYVRQDISEISTEQLEETFQTNFFSYFHVTKAAVPFMKEGSSIINTTSINAYRGHPQLIDYSAAKGAIVSFTRSLAEPLSQLGIRINMVAPGPVWTPLIPSTFPADQVAQFGTNSPMGRPGQPSEHAGIYVFLASEESSYMTGQAVHINGGEFISS</sequence>
<name>A0A1I4I5J4_9BACI</name>
<dbReference type="Proteomes" id="UP000199668">
    <property type="component" value="Unassembled WGS sequence"/>
</dbReference>
<dbReference type="EMBL" id="FOTY01000001">
    <property type="protein sequence ID" value="SFL49293.1"/>
    <property type="molecule type" value="Genomic_DNA"/>
</dbReference>
<comment type="similarity">
    <text evidence="1">Belongs to the short-chain dehydrogenases/reductases (SDR) family.</text>
</comment>
<dbReference type="CDD" id="cd05355">
    <property type="entry name" value="SDR_c1"/>
    <property type="match status" value="1"/>
</dbReference>
<dbReference type="PROSITE" id="PS00061">
    <property type="entry name" value="ADH_SHORT"/>
    <property type="match status" value="1"/>
</dbReference>
<dbReference type="FunFam" id="3.40.50.720:FF:000084">
    <property type="entry name" value="Short-chain dehydrogenase reductase"/>
    <property type="match status" value="1"/>
</dbReference>
<dbReference type="PRINTS" id="PR00081">
    <property type="entry name" value="GDHRDH"/>
</dbReference>
<dbReference type="InterPro" id="IPR002347">
    <property type="entry name" value="SDR_fam"/>
</dbReference>